<keyword evidence="2" id="KW-1185">Reference proteome</keyword>
<reference evidence="1 2" key="1">
    <citation type="journal article" date="2021" name="Arch. Microbiol.">
        <title>Myceligenerans indicum sp. nov., an actinobacterium isolated from mangrove sediment of Sundarbans, India.</title>
        <authorList>
            <person name="Asha K."/>
            <person name="Bhadury P."/>
        </authorList>
    </citation>
    <scope>NUCLEOTIDE SEQUENCE [LARGE SCALE GENOMIC DNA]</scope>
    <source>
        <strain evidence="1 2">I2</strain>
    </source>
</reference>
<dbReference type="Gene3D" id="3.40.1350.10">
    <property type="match status" value="1"/>
</dbReference>
<evidence type="ECO:0000313" key="1">
    <source>
        <dbReference type="EMBL" id="MBL0888301.1"/>
    </source>
</evidence>
<dbReference type="RefSeq" id="WP_201850227.1">
    <property type="nucleotide sequence ID" value="NZ_JABBYC010000051.1"/>
</dbReference>
<dbReference type="InterPro" id="IPR011856">
    <property type="entry name" value="tRNA_endonuc-like_dom_sf"/>
</dbReference>
<dbReference type="Proteomes" id="UP000675409">
    <property type="component" value="Unassembled WGS sequence"/>
</dbReference>
<organism evidence="1 2">
    <name type="scientific">Myceligenerans indicum</name>
    <dbReference type="NCBI Taxonomy" id="2593663"/>
    <lineage>
        <taxon>Bacteria</taxon>
        <taxon>Bacillati</taxon>
        <taxon>Actinomycetota</taxon>
        <taxon>Actinomycetes</taxon>
        <taxon>Micrococcales</taxon>
        <taxon>Promicromonosporaceae</taxon>
        <taxon>Myceligenerans</taxon>
    </lineage>
</organism>
<accession>A0ABS1LPV5</accession>
<comment type="caution">
    <text evidence="1">The sequence shown here is derived from an EMBL/GenBank/DDBJ whole genome shotgun (WGS) entry which is preliminary data.</text>
</comment>
<name>A0ABS1LPV5_9MICO</name>
<dbReference type="EMBL" id="JABBYC010000051">
    <property type="protein sequence ID" value="MBL0888301.1"/>
    <property type="molecule type" value="Genomic_DNA"/>
</dbReference>
<evidence type="ECO:0000313" key="2">
    <source>
        <dbReference type="Proteomes" id="UP000675409"/>
    </source>
</evidence>
<gene>
    <name evidence="1" type="ORF">HGK34_18765</name>
</gene>
<sequence>MNIDPAGPDARMGRLRFGRLTEAWTGEASDFTPLLSERLDQLGEATGVNLASVGRSEVASAGGRRIDIVAQDADGAEFVIENQYGRADHDHLTRGLAYAVASRARGLVVVAEEHRDEFKAVARYLNDLAESDTERGIAVWLVEARAVRIDDSAWAPIFTAVVEPNEFVTTVEQEKPKRSTLSSLDEFWDLFEESELQAAASAVVGHWIQTGFRTRLGPNHVVLEAEGPSKNGYRTVVVLYADGRVMVPFNSYAGSNSGIEIESLTTDEFRQHADALFGFNGTEQQARTVPGWLTPSRVEPLDAFCERVAEAYHIALRKPV</sequence>
<protein>
    <recommendedName>
        <fullName evidence="3">DUF4268 domain-containing protein</fullName>
    </recommendedName>
</protein>
<proteinExistence type="predicted"/>
<evidence type="ECO:0008006" key="3">
    <source>
        <dbReference type="Google" id="ProtNLM"/>
    </source>
</evidence>